<dbReference type="InterPro" id="IPR012337">
    <property type="entry name" value="RNaseH-like_sf"/>
</dbReference>
<dbReference type="Proteomes" id="UP000557307">
    <property type="component" value="Unassembled WGS sequence"/>
</dbReference>
<proteinExistence type="predicted"/>
<evidence type="ECO:0000313" key="5">
    <source>
        <dbReference type="EMBL" id="MBB5287059.1"/>
    </source>
</evidence>
<dbReference type="EC" id="2.7.7.7" evidence="5"/>
<dbReference type="SUPFAM" id="SSF53098">
    <property type="entry name" value="Ribonuclease H-like"/>
    <property type="match status" value="1"/>
</dbReference>
<comment type="caution">
    <text evidence="5">The sequence shown here is derived from an EMBL/GenBank/DDBJ whole genome shotgun (WGS) entry which is preliminary data.</text>
</comment>
<dbReference type="Gene3D" id="3.30.420.10">
    <property type="entry name" value="Ribonuclease H-like superfamily/Ribonuclease H"/>
    <property type="match status" value="1"/>
</dbReference>
<dbReference type="GO" id="GO:0003676">
    <property type="term" value="F:nucleic acid binding"/>
    <property type="evidence" value="ECO:0007669"/>
    <property type="project" value="InterPro"/>
</dbReference>
<dbReference type="PANTHER" id="PTHR30231:SF4">
    <property type="entry name" value="PROTEIN NEN2"/>
    <property type="match status" value="1"/>
</dbReference>
<dbReference type="InterPro" id="IPR036397">
    <property type="entry name" value="RNaseH_sf"/>
</dbReference>
<dbReference type="PANTHER" id="PTHR30231">
    <property type="entry name" value="DNA POLYMERASE III SUBUNIT EPSILON"/>
    <property type="match status" value="1"/>
</dbReference>
<keyword evidence="5" id="KW-0548">Nucleotidyltransferase</keyword>
<protein>
    <submittedName>
        <fullName evidence="5">DNA polymerase-3 subunit alpha/DNA polymerase-3 subunit epsilon</fullName>
        <ecNumber evidence="5">2.7.7.7</ecNumber>
    </submittedName>
</protein>
<dbReference type="SMART" id="SM00479">
    <property type="entry name" value="EXOIII"/>
    <property type="match status" value="1"/>
</dbReference>
<evidence type="ECO:0000259" key="4">
    <source>
        <dbReference type="SMART" id="SM00479"/>
    </source>
</evidence>
<feature type="domain" description="Exonuclease" evidence="4">
    <location>
        <begin position="2"/>
        <end position="190"/>
    </location>
</feature>
<accession>A0A840U5G1</accession>
<dbReference type="CDD" id="cd06127">
    <property type="entry name" value="DEDDh"/>
    <property type="match status" value="1"/>
</dbReference>
<keyword evidence="5" id="KW-0808">Transferase</keyword>
<evidence type="ECO:0000313" key="6">
    <source>
        <dbReference type="Proteomes" id="UP000557307"/>
    </source>
</evidence>
<evidence type="ECO:0000256" key="3">
    <source>
        <dbReference type="ARBA" id="ARBA00022839"/>
    </source>
</evidence>
<dbReference type="InterPro" id="IPR013520">
    <property type="entry name" value="Ribonucl_H"/>
</dbReference>
<evidence type="ECO:0000256" key="1">
    <source>
        <dbReference type="ARBA" id="ARBA00022722"/>
    </source>
</evidence>
<gene>
    <name evidence="5" type="ORF">HNQ92_005221</name>
</gene>
<sequence length="201" mass="22958">MKYLIVDTETNGLPQCNHLPVTDLPNWPRLISVAWGLYDNEGHELSRHYEFVKPEGFRWNKVAQRIHGITPEQAERKGKPLAEVLELLLRDIGKADAWVGHNIGLDYGVIGAEFIRIQQAQPGRVGELPARPLLCTMEASTHVTGNREPIRLDELYCLLTGRRMKGMHDANADMLATAKCFFELKRRGYFENEEIERHRSG</sequence>
<reference evidence="5 6" key="1">
    <citation type="submission" date="2020-08" db="EMBL/GenBank/DDBJ databases">
        <title>Genomic Encyclopedia of Type Strains, Phase IV (KMG-IV): sequencing the most valuable type-strain genomes for metagenomic binning, comparative biology and taxonomic classification.</title>
        <authorList>
            <person name="Goeker M."/>
        </authorList>
    </citation>
    <scope>NUCLEOTIDE SEQUENCE [LARGE SCALE GENOMIC DNA]</scope>
    <source>
        <strain evidence="5 6">DSM 105074</strain>
    </source>
</reference>
<keyword evidence="3" id="KW-0269">Exonuclease</keyword>
<dbReference type="AlphaFoldDB" id="A0A840U5G1"/>
<dbReference type="GO" id="GO:0003887">
    <property type="term" value="F:DNA-directed DNA polymerase activity"/>
    <property type="evidence" value="ECO:0007669"/>
    <property type="project" value="UniProtKB-EC"/>
</dbReference>
<evidence type="ECO:0000256" key="2">
    <source>
        <dbReference type="ARBA" id="ARBA00022801"/>
    </source>
</evidence>
<keyword evidence="6" id="KW-1185">Reference proteome</keyword>
<keyword evidence="1" id="KW-0540">Nuclease</keyword>
<keyword evidence="2" id="KW-0378">Hydrolase</keyword>
<organism evidence="5 6">
    <name type="scientific">Rhabdobacter roseus</name>
    <dbReference type="NCBI Taxonomy" id="1655419"/>
    <lineage>
        <taxon>Bacteria</taxon>
        <taxon>Pseudomonadati</taxon>
        <taxon>Bacteroidota</taxon>
        <taxon>Cytophagia</taxon>
        <taxon>Cytophagales</taxon>
        <taxon>Cytophagaceae</taxon>
        <taxon>Rhabdobacter</taxon>
    </lineage>
</organism>
<dbReference type="EMBL" id="JACHGF010000013">
    <property type="protein sequence ID" value="MBB5287059.1"/>
    <property type="molecule type" value="Genomic_DNA"/>
</dbReference>
<dbReference type="RefSeq" id="WP_184178783.1">
    <property type="nucleotide sequence ID" value="NZ_JACHGF010000013.1"/>
</dbReference>
<name>A0A840U5G1_9BACT</name>
<dbReference type="Pfam" id="PF00929">
    <property type="entry name" value="RNase_T"/>
    <property type="match status" value="1"/>
</dbReference>
<dbReference type="GO" id="GO:0008408">
    <property type="term" value="F:3'-5' exonuclease activity"/>
    <property type="evidence" value="ECO:0007669"/>
    <property type="project" value="TreeGrafter"/>
</dbReference>